<dbReference type="AlphaFoldDB" id="X0V3H9"/>
<dbReference type="SUPFAM" id="SSF50129">
    <property type="entry name" value="GroES-like"/>
    <property type="match status" value="1"/>
</dbReference>
<organism evidence="2">
    <name type="scientific">marine sediment metagenome</name>
    <dbReference type="NCBI Taxonomy" id="412755"/>
    <lineage>
        <taxon>unclassified sequences</taxon>
        <taxon>metagenomes</taxon>
        <taxon>ecological metagenomes</taxon>
    </lineage>
</organism>
<evidence type="ECO:0000256" key="1">
    <source>
        <dbReference type="ARBA" id="ARBA00022857"/>
    </source>
</evidence>
<dbReference type="PANTHER" id="PTHR44154">
    <property type="entry name" value="QUINONE OXIDOREDUCTASE"/>
    <property type="match status" value="1"/>
</dbReference>
<sequence>MKAIVYEEFGPPDVFELKEVEKPAPKNDELLVKVHATSVNALDMIFRSGT</sequence>
<dbReference type="Gene3D" id="3.90.180.10">
    <property type="entry name" value="Medium-chain alcohol dehydrogenases, catalytic domain"/>
    <property type="match status" value="1"/>
</dbReference>
<accession>X0V3H9</accession>
<protein>
    <submittedName>
        <fullName evidence="2">Uncharacterized protein</fullName>
    </submittedName>
</protein>
<dbReference type="EMBL" id="BARS01017189">
    <property type="protein sequence ID" value="GAF95200.1"/>
    <property type="molecule type" value="Genomic_DNA"/>
</dbReference>
<evidence type="ECO:0000313" key="2">
    <source>
        <dbReference type="EMBL" id="GAF95200.1"/>
    </source>
</evidence>
<gene>
    <name evidence="2" type="ORF">S01H1_28155</name>
</gene>
<dbReference type="InterPro" id="IPR051603">
    <property type="entry name" value="Zinc-ADH_QOR/CCCR"/>
</dbReference>
<feature type="non-terminal residue" evidence="2">
    <location>
        <position position="50"/>
    </location>
</feature>
<name>X0V3H9_9ZZZZ</name>
<reference evidence="2" key="1">
    <citation type="journal article" date="2014" name="Front. Microbiol.">
        <title>High frequency of phylogenetically diverse reductive dehalogenase-homologous genes in deep subseafloor sedimentary metagenomes.</title>
        <authorList>
            <person name="Kawai M."/>
            <person name="Futagami T."/>
            <person name="Toyoda A."/>
            <person name="Takaki Y."/>
            <person name="Nishi S."/>
            <person name="Hori S."/>
            <person name="Arai W."/>
            <person name="Tsubouchi T."/>
            <person name="Morono Y."/>
            <person name="Uchiyama I."/>
            <person name="Ito T."/>
            <person name="Fujiyama A."/>
            <person name="Inagaki F."/>
            <person name="Takami H."/>
        </authorList>
    </citation>
    <scope>NUCLEOTIDE SEQUENCE</scope>
    <source>
        <strain evidence="2">Expedition CK06-06</strain>
    </source>
</reference>
<comment type="caution">
    <text evidence="2">The sequence shown here is derived from an EMBL/GenBank/DDBJ whole genome shotgun (WGS) entry which is preliminary data.</text>
</comment>
<keyword evidence="1" id="KW-0521">NADP</keyword>
<dbReference type="InterPro" id="IPR011032">
    <property type="entry name" value="GroES-like_sf"/>
</dbReference>
<dbReference type="PANTHER" id="PTHR44154:SF1">
    <property type="entry name" value="QUINONE OXIDOREDUCTASE"/>
    <property type="match status" value="1"/>
</dbReference>
<proteinExistence type="predicted"/>